<gene>
    <name evidence="2" type="ORF">LCGC14_1137700</name>
</gene>
<keyword evidence="1" id="KW-1133">Transmembrane helix</keyword>
<evidence type="ECO:0000256" key="1">
    <source>
        <dbReference type="SAM" id="Phobius"/>
    </source>
</evidence>
<dbReference type="AlphaFoldDB" id="A0A0F9PHE9"/>
<organism evidence="2">
    <name type="scientific">marine sediment metagenome</name>
    <dbReference type="NCBI Taxonomy" id="412755"/>
    <lineage>
        <taxon>unclassified sequences</taxon>
        <taxon>metagenomes</taxon>
        <taxon>ecological metagenomes</taxon>
    </lineage>
</organism>
<protein>
    <submittedName>
        <fullName evidence="2">Uncharacterized protein</fullName>
    </submittedName>
</protein>
<accession>A0A0F9PHE9</accession>
<reference evidence="2" key="1">
    <citation type="journal article" date="2015" name="Nature">
        <title>Complex archaea that bridge the gap between prokaryotes and eukaryotes.</title>
        <authorList>
            <person name="Spang A."/>
            <person name="Saw J.H."/>
            <person name="Jorgensen S.L."/>
            <person name="Zaremba-Niedzwiedzka K."/>
            <person name="Martijn J."/>
            <person name="Lind A.E."/>
            <person name="van Eijk R."/>
            <person name="Schleper C."/>
            <person name="Guy L."/>
            <person name="Ettema T.J."/>
        </authorList>
    </citation>
    <scope>NUCLEOTIDE SEQUENCE</scope>
</reference>
<proteinExistence type="predicted"/>
<keyword evidence="1" id="KW-0472">Membrane</keyword>
<name>A0A0F9PHE9_9ZZZZ</name>
<comment type="caution">
    <text evidence="2">The sequence shown here is derived from an EMBL/GenBank/DDBJ whole genome shotgun (WGS) entry which is preliminary data.</text>
</comment>
<sequence>MNYSLLAYRSSFLIIYKKIEVKNMRSISNRKKIFVILALSLFLLFNAITISNGLARTIKEDAVFYLDKEDPLGPEGYGAIIPSPNTLGAVYIGGSNQGKFTVTNWLGGTLAEEIVNYPGEDISLYYPTDLDGYWTGSMSITDDIDPWTDIGWLNISAYNAEAETLSPFTVSTVFDYYAMGEGGVFTQPFSYEHPMQIDLIVKNTGPKVLKFDWLTDNPDLVLFMHYLIAPSGKLVNYYEEEAIFMGSDTLYNYLIFTASEVGAYRLIVAAQYINPASLNLEFLDTDISSLPLNTVKFGGNFDDFSTLDVSKIANWQSNWFKFTGSKGEVFRLDLYEDFATGFTPTIDIWTPSANGYLLDSGIGMGSHEIYFPKSGAAYISFTDVDFEDWYRYSLLLTKADNVKYTLGGLTSYSISMDKTKTIEFSLQKDSIVRFNYTSLPSPLGVPAMDALGTPNAFIFRDSKEYEGYDINTATSIRTVDSIDLYWHYMPAGTYKAVIKNANPLANGIFQINSQVYEWSADTIPVNSLTYPTTYPSEFITIEFQPDSEFGGLKDPVGINIEIPDIGQFRLNTTMWLSDNTGAMATSVPSHIYTYNGTDSEFYSFGYPQPVFSTDGDNTASDFLYIGAPTIWTGMTFEFSIPGAAGAMIPYVYDGGWAIMSEDNDGTSELTTDGTIEFDVTDPNFAGWDRGTGGIDIDPNITETDYFWMRLDCTGDYSGGTVPVLQELTLLNTTIIGDLQFILIGESGYEYDDYWGPSGITQPAYISNLVVSLDDDINVPNEYDSTDSPIIRNGDPFTIGYEAGTYKLLIIPEQWTYPGSITVQFGVENYWDYAHHATYDIKDLTPTPNLHAIDIINYTFTGYSNITGSIYNYGLTTEYNHTESILPFGGGESYFALECYGKPYQWTQLVATAKGLGTGDYDLYLLQDLPWIGTTGPNSEWRSIIPTNVDYNTTYEFGVFSDHFILLFEVLSSEDNVTFYLSLSQYDTVPLITNDLRASYTPPLDPALVITLAIVIPSVTGAVIVVYILKKKGRILTKRPK</sequence>
<evidence type="ECO:0000313" key="2">
    <source>
        <dbReference type="EMBL" id="KKN00451.1"/>
    </source>
</evidence>
<feature type="transmembrane region" description="Helical" evidence="1">
    <location>
        <begin position="1006"/>
        <end position="1028"/>
    </location>
</feature>
<dbReference type="EMBL" id="LAZR01005373">
    <property type="protein sequence ID" value="KKN00451.1"/>
    <property type="molecule type" value="Genomic_DNA"/>
</dbReference>
<keyword evidence="1" id="KW-0812">Transmembrane</keyword>